<proteinExistence type="inferred from homology"/>
<gene>
    <name evidence="5" type="ORF">DY023_01925</name>
</gene>
<dbReference type="AlphaFoldDB" id="A0A371NYR1"/>
<feature type="domain" description="Glycosyltransferase 2-like" evidence="4">
    <location>
        <begin position="10"/>
        <end position="176"/>
    </location>
</feature>
<reference evidence="5 6" key="1">
    <citation type="submission" date="2018-08" db="EMBL/GenBank/DDBJ databases">
        <title>Isolation, diversity and antifungal activity of Actinobacteria from cow dung.</title>
        <authorList>
            <person name="Ling L."/>
        </authorList>
    </citation>
    <scope>NUCLEOTIDE SEQUENCE [LARGE SCALE GENOMIC DNA]</scope>
    <source>
        <strain evidence="5 6">NEAU-LLE</strain>
    </source>
</reference>
<comment type="caution">
    <text evidence="5">The sequence shown here is derived from an EMBL/GenBank/DDBJ whole genome shotgun (WGS) entry which is preliminary data.</text>
</comment>
<comment type="similarity">
    <text evidence="1">Belongs to the glycosyltransferase 2 family.</text>
</comment>
<dbReference type="PANTHER" id="PTHR43685:SF5">
    <property type="entry name" value="GLYCOSYLTRANSFERASE EPSE-RELATED"/>
    <property type="match status" value="1"/>
</dbReference>
<dbReference type="EMBL" id="QUAB01000013">
    <property type="protein sequence ID" value="REJ08047.1"/>
    <property type="molecule type" value="Genomic_DNA"/>
</dbReference>
<dbReference type="Pfam" id="PF00535">
    <property type="entry name" value="Glycos_transf_2"/>
    <property type="match status" value="1"/>
</dbReference>
<organism evidence="5 6">
    <name type="scientific">Microbacterium bovistercoris</name>
    <dbReference type="NCBI Taxonomy" id="2293570"/>
    <lineage>
        <taxon>Bacteria</taxon>
        <taxon>Bacillati</taxon>
        <taxon>Actinomycetota</taxon>
        <taxon>Actinomycetes</taxon>
        <taxon>Micrococcales</taxon>
        <taxon>Microbacteriaceae</taxon>
        <taxon>Microbacterium</taxon>
    </lineage>
</organism>
<dbReference type="SUPFAM" id="SSF53448">
    <property type="entry name" value="Nucleotide-diphospho-sugar transferases"/>
    <property type="match status" value="1"/>
</dbReference>
<accession>A0A371NYR1</accession>
<dbReference type="PANTHER" id="PTHR43685">
    <property type="entry name" value="GLYCOSYLTRANSFERASE"/>
    <property type="match status" value="1"/>
</dbReference>
<sequence length="305" mass="34163">MQGLRSSDTTVIVVGYNHARFFVECLDSIREQSLAPQAVLVADDASTDDTRTVVQTYGERFDGFLEFYPNAHNRGLTPTLNAMLEHVRTEFVTYIAADDLMLPGRLERQIELMRRTGAELSYTDAVVIDDESNVLFETSRIEYPWPPDFNRPESLLERLFEANWIPAASIMMRTDALRSLGGYDERIFFEDYELLTRAAAGGWSFEALEEPAVAVRRLGTSLGAVGFVSTSPRFILAHDAALRNFPITEDGLGRRVASARWELAKRAANTDMSTSQKLELMHSARRGAGSVPAYLYHLARTAIGR</sequence>
<keyword evidence="2" id="KW-0328">Glycosyltransferase</keyword>
<evidence type="ECO:0000256" key="1">
    <source>
        <dbReference type="ARBA" id="ARBA00006739"/>
    </source>
</evidence>
<evidence type="ECO:0000313" key="6">
    <source>
        <dbReference type="Proteomes" id="UP000262172"/>
    </source>
</evidence>
<dbReference type="InterPro" id="IPR050834">
    <property type="entry name" value="Glycosyltransf_2"/>
</dbReference>
<name>A0A371NYR1_9MICO</name>
<dbReference type="OrthoDB" id="3177103at2"/>
<dbReference type="Gene3D" id="3.90.550.10">
    <property type="entry name" value="Spore Coat Polysaccharide Biosynthesis Protein SpsA, Chain A"/>
    <property type="match status" value="1"/>
</dbReference>
<dbReference type="InterPro" id="IPR029044">
    <property type="entry name" value="Nucleotide-diphossugar_trans"/>
</dbReference>
<evidence type="ECO:0000256" key="2">
    <source>
        <dbReference type="ARBA" id="ARBA00022676"/>
    </source>
</evidence>
<dbReference type="InterPro" id="IPR001173">
    <property type="entry name" value="Glyco_trans_2-like"/>
</dbReference>
<dbReference type="Proteomes" id="UP000262172">
    <property type="component" value="Unassembled WGS sequence"/>
</dbReference>
<keyword evidence="3 5" id="KW-0808">Transferase</keyword>
<keyword evidence="6" id="KW-1185">Reference proteome</keyword>
<evidence type="ECO:0000313" key="5">
    <source>
        <dbReference type="EMBL" id="REJ08047.1"/>
    </source>
</evidence>
<evidence type="ECO:0000259" key="4">
    <source>
        <dbReference type="Pfam" id="PF00535"/>
    </source>
</evidence>
<protein>
    <submittedName>
        <fullName evidence="5">Glycosyltransferase</fullName>
    </submittedName>
</protein>
<dbReference type="GO" id="GO:0016757">
    <property type="term" value="F:glycosyltransferase activity"/>
    <property type="evidence" value="ECO:0007669"/>
    <property type="project" value="UniProtKB-KW"/>
</dbReference>
<evidence type="ECO:0000256" key="3">
    <source>
        <dbReference type="ARBA" id="ARBA00022679"/>
    </source>
</evidence>